<proteinExistence type="predicted"/>
<keyword evidence="4" id="KW-1185">Reference proteome</keyword>
<dbReference type="AlphaFoldDB" id="A0A426UWH6"/>
<evidence type="ECO:0000256" key="1">
    <source>
        <dbReference type="SAM" id="MobiDB-lite"/>
    </source>
</evidence>
<sequence length="82" mass="8990">MSETPENDETTAAGRRPGAREQAGRSGLLGSFDPVAAAEKRQTRIREEIARNRRGEYKVPTWVLALALAGVVGIWLLVLFVL</sequence>
<dbReference type="Proteomes" id="UP000277256">
    <property type="component" value="Unassembled WGS sequence"/>
</dbReference>
<keyword evidence="2" id="KW-0472">Membrane</keyword>
<comment type="caution">
    <text evidence="3">The sequence shown here is derived from an EMBL/GenBank/DDBJ whole genome shotgun (WGS) entry which is preliminary data.</text>
</comment>
<accession>A0A426UWH6</accession>
<dbReference type="EMBL" id="RSEB01000004">
    <property type="protein sequence ID" value="RRR98687.1"/>
    <property type="molecule type" value="Genomic_DNA"/>
</dbReference>
<evidence type="ECO:0000313" key="4">
    <source>
        <dbReference type="Proteomes" id="UP000277256"/>
    </source>
</evidence>
<organism evidence="3 4">
    <name type="scientific">Glycomyces terrestris</name>
    <dbReference type="NCBI Taxonomy" id="2493553"/>
    <lineage>
        <taxon>Bacteria</taxon>
        <taxon>Bacillati</taxon>
        <taxon>Actinomycetota</taxon>
        <taxon>Actinomycetes</taxon>
        <taxon>Glycomycetales</taxon>
        <taxon>Glycomycetaceae</taxon>
        <taxon>Glycomyces</taxon>
    </lineage>
</organism>
<feature type="region of interest" description="Disordered" evidence="1">
    <location>
        <begin position="1"/>
        <end position="34"/>
    </location>
</feature>
<feature type="transmembrane region" description="Helical" evidence="2">
    <location>
        <begin position="61"/>
        <end position="81"/>
    </location>
</feature>
<name>A0A426UWH6_9ACTN</name>
<gene>
    <name evidence="3" type="ORF">EIW28_17690</name>
</gene>
<dbReference type="RefSeq" id="WP_125248993.1">
    <property type="nucleotide sequence ID" value="NZ_RSEB01000004.1"/>
</dbReference>
<protein>
    <submittedName>
        <fullName evidence="3">Uncharacterized protein</fullName>
    </submittedName>
</protein>
<keyword evidence="2" id="KW-0812">Transmembrane</keyword>
<evidence type="ECO:0000256" key="2">
    <source>
        <dbReference type="SAM" id="Phobius"/>
    </source>
</evidence>
<evidence type="ECO:0000313" key="3">
    <source>
        <dbReference type="EMBL" id="RRR98687.1"/>
    </source>
</evidence>
<keyword evidence="2" id="KW-1133">Transmembrane helix</keyword>
<reference evidence="3 4" key="1">
    <citation type="submission" date="2018-12" db="EMBL/GenBank/DDBJ databases">
        <title>Glycomyces sp. YIM 121974 draft genome.</title>
        <authorList>
            <person name="Li Q."/>
        </authorList>
    </citation>
    <scope>NUCLEOTIDE SEQUENCE [LARGE SCALE GENOMIC DNA]</scope>
    <source>
        <strain evidence="3 4">YIM 121974</strain>
    </source>
</reference>
<dbReference type="OrthoDB" id="3405270at2"/>